<dbReference type="PROSITE" id="PS00149">
    <property type="entry name" value="SULFATASE_2"/>
    <property type="match status" value="1"/>
</dbReference>
<dbReference type="EMBL" id="NMVO01000014">
    <property type="protein sequence ID" value="OYO12800.1"/>
    <property type="molecule type" value="Genomic_DNA"/>
</dbReference>
<reference evidence="6 7" key="1">
    <citation type="submission" date="2017-07" db="EMBL/GenBank/DDBJ databases">
        <title>Draft whole genome sequences of clinical Proprionibacteriaceae strains.</title>
        <authorList>
            <person name="Bernier A.-M."/>
            <person name="Bernard K."/>
            <person name="Domingo M.-C."/>
        </authorList>
    </citation>
    <scope>NUCLEOTIDE SEQUENCE [LARGE SCALE GENOMIC DNA]</scope>
    <source>
        <strain evidence="6 7">NML 030167</strain>
    </source>
</reference>
<dbReference type="InterPro" id="IPR024607">
    <property type="entry name" value="Sulfatase_CS"/>
</dbReference>
<dbReference type="InterPro" id="IPR050738">
    <property type="entry name" value="Sulfatase"/>
</dbReference>
<dbReference type="GO" id="GO:0004065">
    <property type="term" value="F:arylsulfatase activity"/>
    <property type="evidence" value="ECO:0007669"/>
    <property type="project" value="TreeGrafter"/>
</dbReference>
<evidence type="ECO:0000256" key="2">
    <source>
        <dbReference type="ARBA" id="ARBA00022723"/>
    </source>
</evidence>
<evidence type="ECO:0000313" key="6">
    <source>
        <dbReference type="EMBL" id="OYO12800.1"/>
    </source>
</evidence>
<evidence type="ECO:0000256" key="4">
    <source>
        <dbReference type="ARBA" id="ARBA00022837"/>
    </source>
</evidence>
<accession>A0A255GA49</accession>
<evidence type="ECO:0000259" key="5">
    <source>
        <dbReference type="Pfam" id="PF00884"/>
    </source>
</evidence>
<dbReference type="PANTHER" id="PTHR42693">
    <property type="entry name" value="ARYLSULFATASE FAMILY MEMBER"/>
    <property type="match status" value="1"/>
</dbReference>
<accession>A0A4R6LSV8</accession>
<keyword evidence="3" id="KW-0378">Hydrolase</keyword>
<keyword evidence="7" id="KW-1185">Reference proteome</keyword>
<dbReference type="Proteomes" id="UP000215896">
    <property type="component" value="Unassembled WGS sequence"/>
</dbReference>
<dbReference type="SUPFAM" id="SSF53649">
    <property type="entry name" value="Alkaline phosphatase-like"/>
    <property type="match status" value="1"/>
</dbReference>
<gene>
    <name evidence="6" type="ORF">CGZ94_12935</name>
</gene>
<evidence type="ECO:0000256" key="1">
    <source>
        <dbReference type="ARBA" id="ARBA00008779"/>
    </source>
</evidence>
<organism evidence="6 7">
    <name type="scientific">Enemella evansiae</name>
    <dbReference type="NCBI Taxonomy" id="2016499"/>
    <lineage>
        <taxon>Bacteria</taxon>
        <taxon>Bacillati</taxon>
        <taxon>Actinomycetota</taxon>
        <taxon>Actinomycetes</taxon>
        <taxon>Propionibacteriales</taxon>
        <taxon>Propionibacteriaceae</taxon>
        <taxon>Enemella</taxon>
    </lineage>
</organism>
<dbReference type="InterPro" id="IPR017850">
    <property type="entry name" value="Alkaline_phosphatase_core_sf"/>
</dbReference>
<feature type="domain" description="Sulfatase N-terminal" evidence="5">
    <location>
        <begin position="53"/>
        <end position="476"/>
    </location>
</feature>
<proteinExistence type="inferred from homology"/>
<keyword evidence="2" id="KW-0479">Metal-binding</keyword>
<protein>
    <submittedName>
        <fullName evidence="6">Arylsulfatase</fullName>
    </submittedName>
</protein>
<evidence type="ECO:0000313" key="7">
    <source>
        <dbReference type="Proteomes" id="UP000215896"/>
    </source>
</evidence>
<dbReference type="RefSeq" id="WP_094405885.1">
    <property type="nucleotide sequence ID" value="NZ_NMVO01000014.1"/>
</dbReference>
<dbReference type="GO" id="GO:0046872">
    <property type="term" value="F:metal ion binding"/>
    <property type="evidence" value="ECO:0007669"/>
    <property type="project" value="UniProtKB-KW"/>
</dbReference>
<keyword evidence="4" id="KW-0106">Calcium</keyword>
<dbReference type="OrthoDB" id="9777306at2"/>
<dbReference type="PANTHER" id="PTHR42693:SF33">
    <property type="entry name" value="ARYLSULFATASE"/>
    <property type="match status" value="1"/>
</dbReference>
<dbReference type="AlphaFoldDB" id="A0A255GA49"/>
<dbReference type="Gene3D" id="3.30.1120.10">
    <property type="match status" value="1"/>
</dbReference>
<dbReference type="InterPro" id="IPR000917">
    <property type="entry name" value="Sulfatase_N"/>
</dbReference>
<sequence length="787" mass="87130">MPHDGDTTPTAPRVHANGHAHRGYEGFAGVVDEFASRSTPAWPAPVRARQGAPNVVVMLMDDMGFSDIAPFGGEIATPALAGLAERGYRFTNYQTPPVCSPARAALLTSINPHRAGFASVAHSDPGFPGATLELADDVPTLAESFRAAGYATYMVGKWHLTKEANQHDAADRSSWPLQRGFDQYYGCLDGCTSLHHPHRLVRDNQALVIDEYPEGYYLTDDLTDNAIDMIKGLRGNDPDKPFLLYFAHQAVHGPLQAKPADIAKYRGRYDLGWDRVRDERFRRQLADGLFPEGTVNAPRNTEPGAEVPAWDELSEEDRELFARYMEVYAAAVDNVDQNLARLLGVLEDLGELDNTIIVFTSDNGATGEGGPVGTSSYFGHFAQSAQLPDWWQQHQPRDPELIGGPQTTVHYPRGWAYASNTPFRLYKFFAHAGGIRVPMIVSWPAGMPRQEGDPGVRDQFTYVTDIGETVLELAGVSPLQQRHGRPAPERDGASFVPVLQDAEEDTRHVAQYTEYQGRRAFVRDGWKVVSALLGSSPDWADGRWQLYDVASDPTETRDLAESLPELTRQLAEQWTRTAWYNTVFPINDDGSLSRQRPSTEELLERPVELLAFTPTLERFRSSKLTKFRSFDIEIDATVRPGDSGVLVSHGDQGGGYVLFVRDDEICFSYNEYGTMHRVALPLDPAGVEDVRLRFEALPGVCWSVTLSAGGRSVEVPVVRQLCGLAPFTGISVGVDRGGPVDWELHRVHGAFRYQGGLRAVRYLPGAKADYDPEVLIDIERVAQLVHE</sequence>
<evidence type="ECO:0000256" key="3">
    <source>
        <dbReference type="ARBA" id="ARBA00022801"/>
    </source>
</evidence>
<dbReference type="Gene3D" id="3.40.720.10">
    <property type="entry name" value="Alkaline Phosphatase, subunit A"/>
    <property type="match status" value="1"/>
</dbReference>
<name>A0A255GA49_9ACTN</name>
<comment type="caution">
    <text evidence="6">The sequence shown here is derived from an EMBL/GenBank/DDBJ whole genome shotgun (WGS) entry which is preliminary data.</text>
</comment>
<dbReference type="Pfam" id="PF00884">
    <property type="entry name" value="Sulfatase"/>
    <property type="match status" value="1"/>
</dbReference>
<dbReference type="CDD" id="cd16025">
    <property type="entry name" value="PAS_like"/>
    <property type="match status" value="1"/>
</dbReference>
<comment type="similarity">
    <text evidence="1">Belongs to the sulfatase family.</text>
</comment>